<name>A0A1E1MBQ3_RHYSE</name>
<gene>
    <name evidence="1" type="ORF">RSE6_06982</name>
</gene>
<reference evidence="2" key="1">
    <citation type="submission" date="2016-03" db="EMBL/GenBank/DDBJ databases">
        <authorList>
            <person name="Guldener U."/>
        </authorList>
    </citation>
    <scope>NUCLEOTIDE SEQUENCE [LARGE SCALE GENOMIC DNA]</scope>
</reference>
<dbReference type="Pfam" id="PF12796">
    <property type="entry name" value="Ank_2"/>
    <property type="match status" value="1"/>
</dbReference>
<dbReference type="Gene3D" id="1.25.40.20">
    <property type="entry name" value="Ankyrin repeat-containing domain"/>
    <property type="match status" value="1"/>
</dbReference>
<sequence length="151" mass="16595">MAGFVNAWLLLKAGKANLKSRYSADQIPLLRVMENFSLGSWLTSILEMILGRRLYRGLLEIGLEPSLLPPRHGQVDINSRTVAGQNPLTAACHGDHEAGVKELLRVSEDGDDSGVSGRNTPSTWGANTSREDIVKLLLKTRKVNLKSNFRS</sequence>
<organism evidence="1 2">
    <name type="scientific">Rhynchosporium secalis</name>
    <name type="common">Barley scald fungus</name>
    <dbReference type="NCBI Taxonomy" id="38038"/>
    <lineage>
        <taxon>Eukaryota</taxon>
        <taxon>Fungi</taxon>
        <taxon>Dikarya</taxon>
        <taxon>Ascomycota</taxon>
        <taxon>Pezizomycotina</taxon>
        <taxon>Leotiomycetes</taxon>
        <taxon>Helotiales</taxon>
        <taxon>Ploettnerulaceae</taxon>
        <taxon>Rhynchosporium</taxon>
    </lineage>
</organism>
<evidence type="ECO:0000313" key="1">
    <source>
        <dbReference type="EMBL" id="CZT46542.1"/>
    </source>
</evidence>
<dbReference type="AlphaFoldDB" id="A0A1E1MBQ3"/>
<accession>A0A1E1MBQ3</accession>
<dbReference type="EMBL" id="FJVC01000255">
    <property type="protein sequence ID" value="CZT46542.1"/>
    <property type="molecule type" value="Genomic_DNA"/>
</dbReference>
<dbReference type="InterPro" id="IPR002110">
    <property type="entry name" value="Ankyrin_rpt"/>
</dbReference>
<dbReference type="Proteomes" id="UP000177625">
    <property type="component" value="Unassembled WGS sequence"/>
</dbReference>
<protein>
    <submittedName>
        <fullName evidence="1">Uncharacterized protein</fullName>
    </submittedName>
</protein>
<keyword evidence="2" id="KW-1185">Reference proteome</keyword>
<evidence type="ECO:0000313" key="2">
    <source>
        <dbReference type="Proteomes" id="UP000177625"/>
    </source>
</evidence>
<proteinExistence type="predicted"/>
<dbReference type="SUPFAM" id="SSF48403">
    <property type="entry name" value="Ankyrin repeat"/>
    <property type="match status" value="1"/>
</dbReference>
<dbReference type="InterPro" id="IPR036770">
    <property type="entry name" value="Ankyrin_rpt-contain_sf"/>
</dbReference>